<dbReference type="AlphaFoldDB" id="A0AAU7LZ77"/>
<keyword evidence="2" id="KW-0614">Plasmid</keyword>
<dbReference type="EMBL" id="CP157677">
    <property type="protein sequence ID" value="XBP72923.1"/>
    <property type="molecule type" value="Genomic_DNA"/>
</dbReference>
<accession>A0AAU7LZ77</accession>
<sequence length="65" mass="7325">MVERGRNWREDRVFFHDAAGGSHSMPAVWTDLVAEDPFNAVARGRAAFRAQELVELVQLIEAIKS</sequence>
<gene>
    <name evidence="1" type="ORF">ABLV49_23225</name>
    <name evidence="2" type="ORF">ABLV49_23385</name>
</gene>
<evidence type="ECO:0000313" key="2">
    <source>
        <dbReference type="EMBL" id="XBP72926.1"/>
    </source>
</evidence>
<dbReference type="Pfam" id="PF17342">
    <property type="entry name" value="DUF5372"/>
    <property type="match status" value="1"/>
</dbReference>
<name>A0AAU7LZ77_9BURK</name>
<geneLocation type="plasmid" evidence="2">
    <name>p2</name>
</geneLocation>
<dbReference type="EMBL" id="CP157677">
    <property type="protein sequence ID" value="XBP72926.1"/>
    <property type="molecule type" value="Genomic_DNA"/>
</dbReference>
<evidence type="ECO:0000313" key="1">
    <source>
        <dbReference type="EMBL" id="XBP72923.1"/>
    </source>
</evidence>
<proteinExistence type="predicted"/>
<dbReference type="InterPro" id="IPR035315">
    <property type="entry name" value="DUF5372"/>
</dbReference>
<protein>
    <submittedName>
        <fullName evidence="2">DUF5372 family protein</fullName>
    </submittedName>
</protein>
<organism evidence="2">
    <name type="scientific">Polaromonas hydrogenivorans</name>
    <dbReference type="NCBI Taxonomy" id="335476"/>
    <lineage>
        <taxon>Bacteria</taxon>
        <taxon>Pseudomonadati</taxon>
        <taxon>Pseudomonadota</taxon>
        <taxon>Betaproteobacteria</taxon>
        <taxon>Burkholderiales</taxon>
        <taxon>Comamonadaceae</taxon>
        <taxon>Polaromonas</taxon>
    </lineage>
</organism>
<dbReference type="RefSeq" id="WP_349282768.1">
    <property type="nucleotide sequence ID" value="NZ_CBCSCU010000104.1"/>
</dbReference>
<reference evidence="2" key="1">
    <citation type="submission" date="2024-05" db="EMBL/GenBank/DDBJ databases">
        <authorList>
            <person name="Bunk B."/>
            <person name="Swiderski J."/>
            <person name="Sproer C."/>
            <person name="Thiel V."/>
        </authorList>
    </citation>
    <scope>NUCLEOTIDE SEQUENCE</scope>
    <source>
        <strain evidence="2">DSM 17735</strain>
        <plasmid evidence="2">p2</plasmid>
    </source>
</reference>